<dbReference type="InterPro" id="IPR010148">
    <property type="entry name" value="CRISPR-assoc_prot_CT1975"/>
</dbReference>
<keyword evidence="3" id="KW-1185">Reference proteome</keyword>
<dbReference type="RefSeq" id="WP_265218457.1">
    <property type="nucleotide sequence ID" value="NZ_JAPEUL010000007.1"/>
</dbReference>
<dbReference type="Proteomes" id="UP001431181">
    <property type="component" value="Unassembled WGS sequence"/>
</dbReference>
<dbReference type="EMBL" id="JAPEUL010000007">
    <property type="protein sequence ID" value="MCW4629272.1"/>
    <property type="molecule type" value="Genomic_DNA"/>
</dbReference>
<organism evidence="2 3">
    <name type="scientific">Marinomonas rhodophyticola</name>
    <dbReference type="NCBI Taxonomy" id="2992803"/>
    <lineage>
        <taxon>Bacteria</taxon>
        <taxon>Pseudomonadati</taxon>
        <taxon>Pseudomonadota</taxon>
        <taxon>Gammaproteobacteria</taxon>
        <taxon>Oceanospirillales</taxon>
        <taxon>Oceanospirillaceae</taxon>
        <taxon>Marinomonas</taxon>
    </lineage>
</organism>
<evidence type="ECO:0000256" key="1">
    <source>
        <dbReference type="SAM" id="MobiDB-lite"/>
    </source>
</evidence>
<feature type="compositionally biased region" description="Basic residues" evidence="1">
    <location>
        <begin position="164"/>
        <end position="174"/>
    </location>
</feature>
<accession>A0ABT3KFH6</accession>
<proteinExistence type="predicted"/>
<dbReference type="NCBIfam" id="TIGR01869">
    <property type="entry name" value="casC_Cse4"/>
    <property type="match status" value="1"/>
</dbReference>
<gene>
    <name evidence="2" type="primary">cas7e</name>
    <name evidence="2" type="ORF">ONZ52_09975</name>
</gene>
<dbReference type="Pfam" id="PF09344">
    <property type="entry name" value="Cas_CT1975"/>
    <property type="match status" value="1"/>
</dbReference>
<protein>
    <submittedName>
        <fullName evidence="2">Type I-E CRISPR-associated protein Cas7/Cse4/CasC</fullName>
    </submittedName>
</protein>
<reference evidence="2" key="1">
    <citation type="submission" date="2022-11" db="EMBL/GenBank/DDBJ databases">
        <title>Marinomonas sp. nov., isolated from marine algae.</title>
        <authorList>
            <person name="Choi D.G."/>
            <person name="Kim J.M."/>
            <person name="Lee J.K."/>
            <person name="Baek J.H."/>
            <person name="Jeon C.O."/>
        </authorList>
    </citation>
    <scope>NUCLEOTIDE SEQUENCE</scope>
    <source>
        <strain evidence="2">KJ51-3</strain>
    </source>
</reference>
<sequence length="411" mass="45449">MTNFINFHVLISHSPACLNRDDMNMQKDAVFGGKRRVRISSQSLKRAFRKSDYYANHFGSSSIRTRQLALLAEELGSRLEIENEEDKDWIHKTIKAFTSQSATSSANDESNEEEESVVSTKKVAVAPWSLEEFKELMSLVKTAYQTPLTEKEEASLAQNINKEHARKPTQKKPRKSDDEIKDDFYLKKVAGLVKDNIKVLSQACGQTLDIALSGRMATSGLMTNIDGALSLAHSITTHTVNSDIDWFTAVDDLQPLGSGHLDTQEFSAGVFYRYASLNISQLQENLGNADRAKALDIASHLAHLLATETPNAKQRSFAAFNPADLVMVSFSDFPMSLANAFEQPVKQDSQGGYLSPSIKSLNGYWEKVAKGYGLNGATAQFQISVNDVPEGITSLDTLASLKEWIRNNGEV</sequence>
<evidence type="ECO:0000313" key="3">
    <source>
        <dbReference type="Proteomes" id="UP001431181"/>
    </source>
</evidence>
<name>A0ABT3KFH6_9GAMM</name>
<evidence type="ECO:0000313" key="2">
    <source>
        <dbReference type="EMBL" id="MCW4629272.1"/>
    </source>
</evidence>
<comment type="caution">
    <text evidence="2">The sequence shown here is derived from an EMBL/GenBank/DDBJ whole genome shotgun (WGS) entry which is preliminary data.</text>
</comment>
<feature type="region of interest" description="Disordered" evidence="1">
    <location>
        <begin position="159"/>
        <end position="178"/>
    </location>
</feature>